<dbReference type="EMBL" id="CP051428">
    <property type="protein sequence ID" value="QJC52723.1"/>
    <property type="molecule type" value="Genomic_DNA"/>
</dbReference>
<dbReference type="RefSeq" id="WP_168908275.1">
    <property type="nucleotide sequence ID" value="NZ_CP051428.1"/>
</dbReference>
<proteinExistence type="predicted"/>
<name>A0A6H2GZ61_9BACL</name>
<dbReference type="KEGG" id="palr:HGI30_14905"/>
<accession>A0A6H2GZ61</accession>
<dbReference type="AlphaFoldDB" id="A0A6H2GZ61"/>
<dbReference type="Pfam" id="PF08795">
    <property type="entry name" value="DUF1796"/>
    <property type="match status" value="1"/>
</dbReference>
<reference evidence="1 2" key="1">
    <citation type="submission" date="2020-04" db="EMBL/GenBank/DDBJ databases">
        <title>Novel Paenibacillus strain UniB2 isolated from commercial digestive syrup.</title>
        <authorList>
            <person name="Thorat V."/>
            <person name="Kirdat K."/>
            <person name="Tiwarekar B."/>
            <person name="Yadav A."/>
        </authorList>
    </citation>
    <scope>NUCLEOTIDE SEQUENCE [LARGE SCALE GENOMIC DNA]</scope>
    <source>
        <strain evidence="1 2">UniB2</strain>
    </source>
</reference>
<keyword evidence="2" id="KW-1185">Reference proteome</keyword>
<dbReference type="Proteomes" id="UP000502136">
    <property type="component" value="Chromosome"/>
</dbReference>
<evidence type="ECO:0000313" key="1">
    <source>
        <dbReference type="EMBL" id="QJC52723.1"/>
    </source>
</evidence>
<sequence>MMTLSELKGPYDAIYSLGHNCLPGVQLSKNGLRRYSGPIDWMGSPLLSGVSRALQERFANFMELRNLSVTGIDPNAGCYLVHDLAYHIVSNHDYPVRADPAEALLPYPEVKAKLDRRVERMLGKLAGSSRILLVRTEGSYPELFELQLVLRSLVGATFAVLYVQHGDAEGIVDLGWRIPHVCAVQIPRVPDMFHDNDAIWRELLAGIYHV</sequence>
<gene>
    <name evidence="1" type="ORF">HGI30_14905</name>
</gene>
<protein>
    <submittedName>
        <fullName evidence="1">Peptidase</fullName>
    </submittedName>
</protein>
<evidence type="ECO:0000313" key="2">
    <source>
        <dbReference type="Proteomes" id="UP000502136"/>
    </source>
</evidence>
<dbReference type="InterPro" id="IPR014903">
    <property type="entry name" value="DUF1796"/>
</dbReference>
<organism evidence="1 2">
    <name type="scientific">Paenibacillus albicereus</name>
    <dbReference type="NCBI Taxonomy" id="2726185"/>
    <lineage>
        <taxon>Bacteria</taxon>
        <taxon>Bacillati</taxon>
        <taxon>Bacillota</taxon>
        <taxon>Bacilli</taxon>
        <taxon>Bacillales</taxon>
        <taxon>Paenibacillaceae</taxon>
        <taxon>Paenibacillus</taxon>
    </lineage>
</organism>